<comment type="caution">
    <text evidence="1">The sequence shown here is derived from an EMBL/GenBank/DDBJ whole genome shotgun (WGS) entry which is preliminary data.</text>
</comment>
<evidence type="ECO:0000313" key="2">
    <source>
        <dbReference type="Proteomes" id="UP000666369"/>
    </source>
</evidence>
<name>A0ABX0FUR9_9BURK</name>
<sequence>MAATGGGDLWISFVPLATSFSALLVSRNAKHLLVKNDMLREDDRRQEIVKITHHLMATISSLIDHVSYFKTTINEKNKPALVIADTVENIVLRYEVLLEREPYKFLPGTTVDLIGKMSGSILGIKAFASGVAILTSKTPLALLSSVMPANVTGPAKEAERLLGELENLYLKIRELRATLDENDLPVAGTNRPWYAL</sequence>
<dbReference type="Proteomes" id="UP000666369">
    <property type="component" value="Unassembled WGS sequence"/>
</dbReference>
<dbReference type="RefSeq" id="WP_166108260.1">
    <property type="nucleotide sequence ID" value="NZ_JAADJT010000017.1"/>
</dbReference>
<dbReference type="EMBL" id="JAADJT010000017">
    <property type="protein sequence ID" value="NGZ88148.1"/>
    <property type="molecule type" value="Genomic_DNA"/>
</dbReference>
<reference evidence="2" key="1">
    <citation type="submission" date="2023-07" db="EMBL/GenBank/DDBJ databases">
        <title>Duganella aceri sp. nov., isolated from tree sap.</title>
        <authorList>
            <person name="Kim I.S."/>
        </authorList>
    </citation>
    <scope>NUCLEOTIDE SEQUENCE [LARGE SCALE GENOMIC DNA]</scope>
    <source>
        <strain evidence="2">SAP-35</strain>
    </source>
</reference>
<evidence type="ECO:0000313" key="1">
    <source>
        <dbReference type="EMBL" id="NGZ88148.1"/>
    </source>
</evidence>
<protein>
    <submittedName>
        <fullName evidence="1">Uncharacterized protein</fullName>
    </submittedName>
</protein>
<gene>
    <name evidence="1" type="ORF">GW587_28310</name>
</gene>
<keyword evidence="2" id="KW-1185">Reference proteome</keyword>
<accession>A0ABX0FUR9</accession>
<proteinExistence type="predicted"/>
<organism evidence="1 2">
    <name type="scientific">Duganella aceris</name>
    <dbReference type="NCBI Taxonomy" id="2703883"/>
    <lineage>
        <taxon>Bacteria</taxon>
        <taxon>Pseudomonadati</taxon>
        <taxon>Pseudomonadota</taxon>
        <taxon>Betaproteobacteria</taxon>
        <taxon>Burkholderiales</taxon>
        <taxon>Oxalobacteraceae</taxon>
        <taxon>Telluria group</taxon>
        <taxon>Duganella</taxon>
    </lineage>
</organism>